<accession>A0A8B7PXU2</accession>
<reference evidence="3" key="1">
    <citation type="submission" date="2025-08" db="UniProtKB">
        <authorList>
            <consortium name="RefSeq"/>
        </authorList>
    </citation>
    <scope>IDENTIFICATION</scope>
    <source>
        <tissue evidence="3">Muscle</tissue>
    </source>
</reference>
<dbReference type="RefSeq" id="XP_019481289.1">
    <property type="nucleotide sequence ID" value="XM_019625744.1"/>
</dbReference>
<sequence length="310" mass="35521">MAASQECCWRVLEHLVKQHHGAESKDPWTVMQKKGATTSPTQTWARLEPSRILIALLIILSWQVSITRGDTYWTYYPNLPTVIPATWDEIIFKVWVNTSYPLEGEVKNVQPQRVAFNYTGLTHKPPLWASHMPVQGCLKLGKVVKTDGRFNATTAGVMAYFKYHNVLSFVGPHWGRVSNYSKPPPLPSCYDTTIDTNKNIQWNDCRQAIATRHQLYNTPFYIYDWSVRYSEKDKRVPFPGVFTAPVLITGSHTLQKEIWRLWAASDYVNHSSFDLPYNQNNTQPYAITACVQAPEVLLVGDFQIRLVQSL</sequence>
<dbReference type="GeneID" id="109372479"/>
<proteinExistence type="predicted"/>
<evidence type="ECO:0000256" key="1">
    <source>
        <dbReference type="ARBA" id="ARBA00004328"/>
    </source>
</evidence>
<evidence type="ECO:0000313" key="2">
    <source>
        <dbReference type="Proteomes" id="UP000694851"/>
    </source>
</evidence>
<evidence type="ECO:0000313" key="3">
    <source>
        <dbReference type="RefSeq" id="XP_019481289.1"/>
    </source>
</evidence>
<name>A0A8B7PXU2_HIPAR</name>
<dbReference type="InterPro" id="IPR051255">
    <property type="entry name" value="Retroviral_env_glycoprotein"/>
</dbReference>
<keyword evidence="2" id="KW-1185">Reference proteome</keyword>
<dbReference type="AlphaFoldDB" id="A0A8B7PXU2"/>
<dbReference type="KEGG" id="hai:109372479"/>
<dbReference type="PANTHER" id="PTHR34313:SF2">
    <property type="entry name" value="ENDOGENOUS RETROVIRUS GROUP K MEMBER 21 ENV POLYPROTEIN-LIKE"/>
    <property type="match status" value="1"/>
</dbReference>
<dbReference type="PANTHER" id="PTHR34313">
    <property type="entry name" value="ENDOGENOUS RETROVIRUS GROUP K MEMBER 113 ENV POLYPROTEIN-RELATED"/>
    <property type="match status" value="1"/>
</dbReference>
<organism evidence="2 3">
    <name type="scientific">Hipposideros armiger</name>
    <name type="common">Great Himalayan leaf-nosed bat</name>
    <dbReference type="NCBI Taxonomy" id="186990"/>
    <lineage>
        <taxon>Eukaryota</taxon>
        <taxon>Metazoa</taxon>
        <taxon>Chordata</taxon>
        <taxon>Craniata</taxon>
        <taxon>Vertebrata</taxon>
        <taxon>Euteleostomi</taxon>
        <taxon>Mammalia</taxon>
        <taxon>Eutheria</taxon>
        <taxon>Laurasiatheria</taxon>
        <taxon>Chiroptera</taxon>
        <taxon>Yinpterochiroptera</taxon>
        <taxon>Rhinolophoidea</taxon>
        <taxon>Hipposideridae</taxon>
        <taxon>Hipposideros</taxon>
    </lineage>
</organism>
<dbReference type="Proteomes" id="UP000694851">
    <property type="component" value="Unplaced"/>
</dbReference>
<comment type="subcellular location">
    <subcellularLocation>
        <location evidence="1">Virion</location>
    </subcellularLocation>
</comment>
<gene>
    <name evidence="3" type="primary">LOC109372479</name>
</gene>
<protein>
    <submittedName>
        <fullName evidence="3">Uncharacterized protein LOC109372479 isoform X1</fullName>
    </submittedName>
</protein>